<dbReference type="GO" id="GO:0006508">
    <property type="term" value="P:proteolysis"/>
    <property type="evidence" value="ECO:0007669"/>
    <property type="project" value="InterPro"/>
</dbReference>
<sequence>MATAVRKRAQTQSTVKSRSRSTTTTKKTTGTRQKITTPDELADALAENLAIGEGVRGGKGKQKAEADQQSRVEEEVSDEQKRTASMKGVNTASQALSVLVQSGWKKSAESSKSSSSFTSVLESAETVSKHLRILRSLSPDDINVERAAISVLGKLVSLEMYDFAFSAVKEMHPRLCAHLKVSTQPNHKQEQMERVYVPIPTNPPSDSTMLTITSTYLAYALSVTLQSYMKLPEDSTNKGRDDNFVHELAKIVDTVHDGGNTISNKAHATLLTWLPHLASLSSKHLNSILSHVYTALTKFCTTYTSSNVQPIQSRKPLPVPESTDATSNALFRIRMYALHCLVHVSDSVVTAATLWEQATRFGGVYVKSINSHRSVPSSSKEGLEGIQNQASRVISTAYSTFVDHIEKLPNCETLMSDKACLSFLEWWMGFARRANDLHSLNRISSLTQQKLQSSTSSSPAAMVVTPSKPDGASSRLSEQDKNNLVLRGAHICTRFAHVTTLLGMGTEAKDLIAQGPETVALLSKSASLQELLCASQPSETPVDEALRKAGDKCDRAIEKLRKAALKVLETLPASDLVSQDVRSVVVDVLQETSRLFHRHPSTGLYGRALDTCFSLARTSLVVHDPRTYDSTYKHLEQAKRLLRLDQERTDNSIDSTLDPKEFANYIRCLSGAFHNISGTLYQAGKYGAAIGFLVDGCRLGVRALSLYLALSKDSLEKETESDNNSSAEPRESDGWRQLKEQLYRRWELLGACYVKIGDRRNAHTALIEAIKTFPYEASELTDKSQHLSPNVLFDSTPALKQLANIIDRVSYMGASELLLQPKDVSLSPALQSQDTLSAPIIGAVLERQIVGLEGSRWKSGIKDVVARLLEDALAVYSSEKMPIRRARVLLRQLDFIYHGGAVELGQEAGLQIGKIVEEIESLVSLEDLDEDAELGQFCSQYRASAHLWCALHAHYRADKDQSTLVSRHAEEASTVLKKLLSDWARTGPRRSLGKAVNSPLQKAGKKLPSKRGAQSTRKVTAAAGKSRVRVTRKTAINEPVTPKAKGRAALQAIPLNAVVSPKNRAGMSESGIIFDEFDKFLTLLQTTARVLGLMALILPKVRILDVTRKICEKHLGTACDGYISASLDLAHEYVKLGKLRRASTVFNQALNTVRSGQVSDEVCSLFFLRYAEALAVLEDVPQSANVYCEAVVCAQRCVLEDKNMPTLRRIQLRVQRLERAAMAAHVFALIQYAQNEIVTALDAMLQSLRLWNRAVDCLARLNPSPTSKETDSDTNVFEVTALKEALPTTEPSQTGSKKSHRPSLGCFEWRVTEGLLSILFSLSQAYLLRGSAREAEYFAQQAHDLAVSLNAPALITRSLAKKGEILLQLCKLEDAYQCLTDAGDILANNPGIDSADVCRLRGDHSQLTANHKDAHQMYVQTTAMLEELDCAFQQFDGLALGPRKSAGMAPTDKQAKEVIVPEFLASVLRQQIWLLRDEGGDDYMALLERFMSLPYSARTKAEENALMAQLTLHNVYSRFRSDMFLSSLTESAIALPMGMTCKAKEAISPAARDLLSILDNAAKLFWASLSFVAVNGRVSDVRNATISLALISAFQTSLGKPGKGGSSVAAGLLDASSAISLGREMLEAIRYKFLDFTNMDDLEWPLLTPEGKPLQQTPKKTGRVLFDVFNPDEDGDPSETKLKEYWEFVKNKYHSSVCDTETTSYSAMQELPPNWTVVHMNITGDKSSLFVSRQRGGSAGNSPLIFCVPLKGRRENGAGEEDENHLTFDDVMKELREIIQLSDESTRAASRIAPEDVSARKNWWKERRDLDQRLKKLLENIEFCWLGAFKTVLNPAPDISSELLTELRLKLEKLFQQCLGIREHQVKPRNGHKKTGLTSQTPSQLTLDDALVECIATLSPKCQDEELEDLIYFVLDLYQFHGVPVAIAEVDITQLVVDLRTALEEHVGRLRKVKQDAKKNEDEHVFLVLGKDVQGIPWESIPVLRGRSVSRIPNLDFLLERIEFAKRERGSGGEGSTVRCDDNLQSYGAVVDARKGYYILNPSGDLARTQERFMDWVKGMEKVGWRGVVGQPPSEQQFMDALQRHDLVAYFGHGGGEQYIRSYKIRHLPRCAATMLWGCSSGALKEMGNFDRIGTPYNYMIAGCPTLVANLWDVTDKDIDTFSQSVFDKLALAGDRLNPRSQESSPKASIVTAVGKSRDVCKLRYLTGAAPVVYGIPTYL</sequence>
<dbReference type="GO" id="GO:0004197">
    <property type="term" value="F:cysteine-type endopeptidase activity"/>
    <property type="evidence" value="ECO:0007669"/>
    <property type="project" value="InterPro"/>
</dbReference>
<evidence type="ECO:0000256" key="2">
    <source>
        <dbReference type="ARBA" id="ARBA00012489"/>
    </source>
</evidence>
<dbReference type="Gene3D" id="1.25.40.10">
    <property type="entry name" value="Tetratricopeptide repeat domain"/>
    <property type="match status" value="1"/>
</dbReference>
<dbReference type="GO" id="GO:0005634">
    <property type="term" value="C:nucleus"/>
    <property type="evidence" value="ECO:0007669"/>
    <property type="project" value="InterPro"/>
</dbReference>
<dbReference type="Pfam" id="PF03568">
    <property type="entry name" value="Separin_C"/>
    <property type="match status" value="1"/>
</dbReference>
<accession>A0A2A9NMH5</accession>
<feature type="compositionally biased region" description="Basic and acidic residues" evidence="5">
    <location>
        <begin position="62"/>
        <end position="82"/>
    </location>
</feature>
<evidence type="ECO:0000256" key="5">
    <source>
        <dbReference type="SAM" id="MobiDB-lite"/>
    </source>
</evidence>
<dbReference type="InterPro" id="IPR011990">
    <property type="entry name" value="TPR-like_helical_dom_sf"/>
</dbReference>
<dbReference type="InterPro" id="IPR005314">
    <property type="entry name" value="Peptidase_C50"/>
</dbReference>
<dbReference type="SUPFAM" id="SSF48452">
    <property type="entry name" value="TPR-like"/>
    <property type="match status" value="1"/>
</dbReference>
<evidence type="ECO:0000256" key="1">
    <source>
        <dbReference type="ARBA" id="ARBA00000451"/>
    </source>
</evidence>
<protein>
    <recommendedName>
        <fullName evidence="2">separase</fullName>
        <ecNumber evidence="2">3.4.22.49</ecNumber>
    </recommendedName>
</protein>
<dbReference type="OrthoDB" id="10255632at2759"/>
<organism evidence="7 8">
    <name type="scientific">Amanita thiersii Skay4041</name>
    <dbReference type="NCBI Taxonomy" id="703135"/>
    <lineage>
        <taxon>Eukaryota</taxon>
        <taxon>Fungi</taxon>
        <taxon>Dikarya</taxon>
        <taxon>Basidiomycota</taxon>
        <taxon>Agaricomycotina</taxon>
        <taxon>Agaricomycetes</taxon>
        <taxon>Agaricomycetidae</taxon>
        <taxon>Agaricales</taxon>
        <taxon>Pluteineae</taxon>
        <taxon>Amanitaceae</taxon>
        <taxon>Amanita</taxon>
    </lineage>
</organism>
<dbReference type="InterPro" id="IPR030397">
    <property type="entry name" value="SEPARIN_core_dom"/>
</dbReference>
<dbReference type="GO" id="GO:0005737">
    <property type="term" value="C:cytoplasm"/>
    <property type="evidence" value="ECO:0007669"/>
    <property type="project" value="TreeGrafter"/>
</dbReference>
<feature type="compositionally biased region" description="Low complexity" evidence="5">
    <location>
        <begin position="10"/>
        <end position="36"/>
    </location>
</feature>
<proteinExistence type="predicted"/>
<dbReference type="STRING" id="703135.A0A2A9NMH5"/>
<name>A0A2A9NMH5_9AGAR</name>
<dbReference type="Proteomes" id="UP000242287">
    <property type="component" value="Unassembled WGS sequence"/>
</dbReference>
<feature type="region of interest" description="Disordered" evidence="5">
    <location>
        <begin position="52"/>
        <end position="88"/>
    </location>
</feature>
<dbReference type="PANTHER" id="PTHR12792">
    <property type="entry name" value="EXTRA SPINDLE POLES 1-RELATED"/>
    <property type="match status" value="1"/>
</dbReference>
<evidence type="ECO:0000313" key="8">
    <source>
        <dbReference type="Proteomes" id="UP000242287"/>
    </source>
</evidence>
<feature type="region of interest" description="Disordered" evidence="5">
    <location>
        <begin position="450"/>
        <end position="478"/>
    </location>
</feature>
<reference evidence="7 8" key="1">
    <citation type="submission" date="2014-02" db="EMBL/GenBank/DDBJ databases">
        <title>Transposable element dynamics among asymbiotic and ectomycorrhizal Amanita fungi.</title>
        <authorList>
            <consortium name="DOE Joint Genome Institute"/>
            <person name="Hess J."/>
            <person name="Skrede I."/>
            <person name="Wolfe B."/>
            <person name="LaButti K."/>
            <person name="Ohm R.A."/>
            <person name="Grigoriev I.V."/>
            <person name="Pringle A."/>
        </authorList>
    </citation>
    <scope>NUCLEOTIDE SEQUENCE [LARGE SCALE GENOMIC DNA]</scope>
    <source>
        <strain evidence="7 8">SKay4041</strain>
    </source>
</reference>
<feature type="region of interest" description="Disordered" evidence="5">
    <location>
        <begin position="1"/>
        <end position="40"/>
    </location>
</feature>
<evidence type="ECO:0000256" key="4">
    <source>
        <dbReference type="ARBA" id="ARBA00022829"/>
    </source>
</evidence>
<evidence type="ECO:0000259" key="6">
    <source>
        <dbReference type="PROSITE" id="PS51700"/>
    </source>
</evidence>
<dbReference type="EC" id="3.4.22.49" evidence="2"/>
<evidence type="ECO:0000313" key="7">
    <source>
        <dbReference type="EMBL" id="PFH48873.1"/>
    </source>
</evidence>
<dbReference type="GO" id="GO:0051307">
    <property type="term" value="P:meiotic chromosome separation"/>
    <property type="evidence" value="ECO:0007669"/>
    <property type="project" value="TreeGrafter"/>
</dbReference>
<feature type="region of interest" description="Disordered" evidence="5">
    <location>
        <begin position="990"/>
        <end position="1022"/>
    </location>
</feature>
<evidence type="ECO:0000256" key="3">
    <source>
        <dbReference type="ARBA" id="ARBA00022801"/>
    </source>
</evidence>
<gene>
    <name evidence="7" type="ORF">AMATHDRAFT_148907</name>
</gene>
<keyword evidence="3" id="KW-0378">Hydrolase</keyword>
<dbReference type="PROSITE" id="PS51700">
    <property type="entry name" value="SEPARIN"/>
    <property type="match status" value="1"/>
</dbReference>
<comment type="catalytic activity">
    <reaction evidence="1">
        <text>All bonds known to be hydrolyzed by this endopeptidase have arginine in P1 and an acidic residue in P4. P6 is often occupied by an acidic residue or by a hydroxy-amino-acid residue, the phosphorylation of which enhances cleavage.</text>
        <dbReference type="EC" id="3.4.22.49"/>
    </reaction>
</comment>
<dbReference type="PANTHER" id="PTHR12792:SF0">
    <property type="entry name" value="SEPARIN"/>
    <property type="match status" value="1"/>
</dbReference>
<keyword evidence="4" id="KW-0159">Chromosome partition</keyword>
<keyword evidence="8" id="KW-1185">Reference proteome</keyword>
<dbReference type="GO" id="GO:0072686">
    <property type="term" value="C:mitotic spindle"/>
    <property type="evidence" value="ECO:0007669"/>
    <property type="project" value="TreeGrafter"/>
</dbReference>
<feature type="domain" description="Peptidase C50" evidence="6">
    <location>
        <begin position="2033"/>
        <end position="2130"/>
    </location>
</feature>
<dbReference type="EMBL" id="KZ302047">
    <property type="protein sequence ID" value="PFH48873.1"/>
    <property type="molecule type" value="Genomic_DNA"/>
</dbReference>